<evidence type="ECO:0000313" key="2">
    <source>
        <dbReference type="EMBL" id="EGZ13026.1"/>
    </source>
</evidence>
<name>G4ZSD0_PHYSP</name>
<dbReference type="GeneID" id="20646885"/>
<dbReference type="EMBL" id="JH159156">
    <property type="protein sequence ID" value="EGZ13026.1"/>
    <property type="molecule type" value="Genomic_DNA"/>
</dbReference>
<dbReference type="AlphaFoldDB" id="G4ZSD0"/>
<dbReference type="OMA" id="MIRIRST"/>
<feature type="compositionally biased region" description="Basic and acidic residues" evidence="1">
    <location>
        <begin position="48"/>
        <end position="74"/>
    </location>
</feature>
<gene>
    <name evidence="2" type="ORF">PHYSODRAFT_334853</name>
</gene>
<dbReference type="RefSeq" id="XP_009530455.1">
    <property type="nucleotide sequence ID" value="XM_009532160.1"/>
</dbReference>
<dbReference type="Proteomes" id="UP000002640">
    <property type="component" value="Unassembled WGS sequence"/>
</dbReference>
<proteinExistence type="predicted"/>
<dbReference type="KEGG" id="psoj:PHYSODRAFT_334853"/>
<feature type="region of interest" description="Disordered" evidence="1">
    <location>
        <begin position="47"/>
        <end position="74"/>
    </location>
</feature>
<keyword evidence="3" id="KW-1185">Reference proteome</keyword>
<evidence type="ECO:0000313" key="3">
    <source>
        <dbReference type="Proteomes" id="UP000002640"/>
    </source>
</evidence>
<protein>
    <submittedName>
        <fullName evidence="2">Uncharacterized protein</fullName>
    </submittedName>
</protein>
<evidence type="ECO:0000256" key="1">
    <source>
        <dbReference type="SAM" id="MobiDB-lite"/>
    </source>
</evidence>
<sequence>MKLGLGADAERDLDSLVGHHNAFVTRGTRKATRFVSRFITSAWGSARIKPESHDSHSKGPEQPTAHHKETASSHEELQLELVESTLELLFHCEYHALVEYVEYAVPILFGVYLTILCQLPTHKYYPHTRDMEPRQLESMVENLSVYVALEVLSFVVMHIALKRKFMLSALSIGVCT</sequence>
<organism evidence="2 3">
    <name type="scientific">Phytophthora sojae (strain P6497)</name>
    <name type="common">Soybean stem and root rot agent</name>
    <name type="synonym">Phytophthora megasperma f. sp. glycines</name>
    <dbReference type="NCBI Taxonomy" id="1094619"/>
    <lineage>
        <taxon>Eukaryota</taxon>
        <taxon>Sar</taxon>
        <taxon>Stramenopiles</taxon>
        <taxon>Oomycota</taxon>
        <taxon>Peronosporomycetes</taxon>
        <taxon>Peronosporales</taxon>
        <taxon>Peronosporaceae</taxon>
        <taxon>Phytophthora</taxon>
    </lineage>
</organism>
<reference evidence="2 3" key="1">
    <citation type="journal article" date="2006" name="Science">
        <title>Phytophthora genome sequences uncover evolutionary origins and mechanisms of pathogenesis.</title>
        <authorList>
            <person name="Tyler B.M."/>
            <person name="Tripathy S."/>
            <person name="Zhang X."/>
            <person name="Dehal P."/>
            <person name="Jiang R.H."/>
            <person name="Aerts A."/>
            <person name="Arredondo F.D."/>
            <person name="Baxter L."/>
            <person name="Bensasson D."/>
            <person name="Beynon J.L."/>
            <person name="Chapman J."/>
            <person name="Damasceno C.M."/>
            <person name="Dorrance A.E."/>
            <person name="Dou D."/>
            <person name="Dickerman A.W."/>
            <person name="Dubchak I.L."/>
            <person name="Garbelotto M."/>
            <person name="Gijzen M."/>
            <person name="Gordon S.G."/>
            <person name="Govers F."/>
            <person name="Grunwald N.J."/>
            <person name="Huang W."/>
            <person name="Ivors K.L."/>
            <person name="Jones R.W."/>
            <person name="Kamoun S."/>
            <person name="Krampis K."/>
            <person name="Lamour K.H."/>
            <person name="Lee M.K."/>
            <person name="McDonald W.H."/>
            <person name="Medina M."/>
            <person name="Meijer H.J."/>
            <person name="Nordberg E.K."/>
            <person name="Maclean D.J."/>
            <person name="Ospina-Giraldo M.D."/>
            <person name="Morris P.F."/>
            <person name="Phuntumart V."/>
            <person name="Putnam N.H."/>
            <person name="Rash S."/>
            <person name="Rose J.K."/>
            <person name="Sakihama Y."/>
            <person name="Salamov A.A."/>
            <person name="Savidor A."/>
            <person name="Scheuring C.F."/>
            <person name="Smith B.M."/>
            <person name="Sobral B.W."/>
            <person name="Terry A."/>
            <person name="Torto-Alalibo T.A."/>
            <person name="Win J."/>
            <person name="Xu Z."/>
            <person name="Zhang H."/>
            <person name="Grigoriev I.V."/>
            <person name="Rokhsar D.S."/>
            <person name="Boore J.L."/>
        </authorList>
    </citation>
    <scope>NUCLEOTIDE SEQUENCE [LARGE SCALE GENOMIC DNA]</scope>
    <source>
        <strain evidence="2 3">P6497</strain>
    </source>
</reference>
<dbReference type="InParanoid" id="G4ZSD0"/>
<accession>G4ZSD0</accession>